<feature type="compositionally biased region" description="Low complexity" evidence="1">
    <location>
        <begin position="91"/>
        <end position="101"/>
    </location>
</feature>
<proteinExistence type="predicted"/>
<gene>
    <name evidence="3" type="primary">LOC139074969</name>
</gene>
<accession>A0ABM4KA08</accession>
<evidence type="ECO:0000313" key="2">
    <source>
        <dbReference type="Proteomes" id="UP001652662"/>
    </source>
</evidence>
<name>A0ABM4KA08_EQUPR</name>
<evidence type="ECO:0000256" key="1">
    <source>
        <dbReference type="SAM" id="MobiDB-lite"/>
    </source>
</evidence>
<dbReference type="RefSeq" id="XP_070425036.1">
    <property type="nucleotide sequence ID" value="XM_070568935.1"/>
</dbReference>
<dbReference type="GeneID" id="139074969"/>
<feature type="compositionally biased region" description="Low complexity" evidence="1">
    <location>
        <begin position="146"/>
        <end position="158"/>
    </location>
</feature>
<feature type="region of interest" description="Disordered" evidence="1">
    <location>
        <begin position="48"/>
        <end position="119"/>
    </location>
</feature>
<sequence>MLAFQIAVHEKNAQDNWIKARILEREIVEQSRGAAHLKYRLEIMPKKRLPEGYRRHKPISGRPGMQNPAQRDAAPGSAAPRKDSGSRPPEQAAAAAQQQAAGKRNVEARGPPPFEGPSGMASFMGLPFVSTHRLWATSTSSTPVASRTSPSTCTCSPRFRIVSGEKSDKNPETREMRSAGT</sequence>
<reference evidence="3" key="1">
    <citation type="submission" date="2025-08" db="UniProtKB">
        <authorList>
            <consortium name="RefSeq"/>
        </authorList>
    </citation>
    <scope>IDENTIFICATION</scope>
    <source>
        <tissue evidence="3">Blood</tissue>
    </source>
</reference>
<protein>
    <submittedName>
        <fullName evidence="3">Transport and Golgi organization protein 1 homolog</fullName>
    </submittedName>
</protein>
<feature type="compositionally biased region" description="Basic and acidic residues" evidence="1">
    <location>
        <begin position="163"/>
        <end position="181"/>
    </location>
</feature>
<dbReference type="Proteomes" id="UP001652662">
    <property type="component" value="Chromosome 12"/>
</dbReference>
<organism evidence="2 3">
    <name type="scientific">Equus przewalskii</name>
    <name type="common">Przewalski's horse</name>
    <name type="synonym">Equus caballus przewalskii</name>
    <dbReference type="NCBI Taxonomy" id="9798"/>
    <lineage>
        <taxon>Eukaryota</taxon>
        <taxon>Metazoa</taxon>
        <taxon>Chordata</taxon>
        <taxon>Craniata</taxon>
        <taxon>Vertebrata</taxon>
        <taxon>Euteleostomi</taxon>
        <taxon>Mammalia</taxon>
        <taxon>Eutheria</taxon>
        <taxon>Laurasiatheria</taxon>
        <taxon>Perissodactyla</taxon>
        <taxon>Equidae</taxon>
        <taxon>Equus</taxon>
    </lineage>
</organism>
<feature type="region of interest" description="Disordered" evidence="1">
    <location>
        <begin position="137"/>
        <end position="181"/>
    </location>
</feature>
<keyword evidence="2" id="KW-1185">Reference proteome</keyword>
<evidence type="ECO:0000313" key="3">
    <source>
        <dbReference type="RefSeq" id="XP_070425036.1"/>
    </source>
</evidence>